<proteinExistence type="inferred from homology"/>
<dbReference type="SUPFAM" id="SSF142764">
    <property type="entry name" value="YgbK-like"/>
    <property type="match status" value="1"/>
</dbReference>
<dbReference type="InterPro" id="IPR037051">
    <property type="entry name" value="4-carb_acid_sugar_kinase_N_sf"/>
</dbReference>
<comment type="similarity">
    <text evidence="1">Belongs to the four-carbon acid sugar kinase family.</text>
</comment>
<protein>
    <submittedName>
        <fullName evidence="9">Four-carbon acid sugar kinase family protein</fullName>
    </submittedName>
</protein>
<gene>
    <name evidence="9" type="ORF">HW566_06525</name>
</gene>
<evidence type="ECO:0000313" key="10">
    <source>
        <dbReference type="Proteomes" id="UP000509638"/>
    </source>
</evidence>
<evidence type="ECO:0000256" key="3">
    <source>
        <dbReference type="ARBA" id="ARBA00022741"/>
    </source>
</evidence>
<evidence type="ECO:0000313" key="9">
    <source>
        <dbReference type="EMBL" id="QLD11459.1"/>
    </source>
</evidence>
<dbReference type="EMBL" id="CP058316">
    <property type="protein sequence ID" value="QLD11459.1"/>
    <property type="molecule type" value="Genomic_DNA"/>
</dbReference>
<evidence type="ECO:0000259" key="7">
    <source>
        <dbReference type="Pfam" id="PF07005"/>
    </source>
</evidence>
<dbReference type="Pfam" id="PF07005">
    <property type="entry name" value="SBD_N"/>
    <property type="match status" value="1"/>
</dbReference>
<evidence type="ECO:0000256" key="2">
    <source>
        <dbReference type="ARBA" id="ARBA00022679"/>
    </source>
</evidence>
<dbReference type="InterPro" id="IPR031475">
    <property type="entry name" value="NBD_C"/>
</dbReference>
<dbReference type="Proteomes" id="UP000509638">
    <property type="component" value="Chromosome"/>
</dbReference>
<dbReference type="InterPro" id="IPR042213">
    <property type="entry name" value="NBD_C_sf"/>
</dbReference>
<keyword evidence="2" id="KW-0808">Transferase</keyword>
<sequence>MHHRPRSDARRRGSVRSVSDVRGASIAAAFYGDDFTGSVDALLQFARNGWSGRLFVGTPSADDLADAAATSDVVGIAGIARSLRPDELESELRPALAQLASLHPAVLQYKACSTADSSPEIGSLGRVIEVGRSVVADAGGTAVPVPLLFAQPDFGRYTAFGHHFAAERGTVYRLDRQPTMSTHPATPMTESDLAVHLGRQTHLPIASLAFPAYTSPPELAAALEGSSAAGVVLDALDASHLEVVGAAIAHLAASVDGPVFAIGSGGLSWGLSATGRRDAEPIPTGSTATGPVLVVSGSRSPTTRRQADAADAAGWLVRPLGLGAHDTVDDVLTALASGRSVALTSDDALETGDAGTGAGDALLETIAAAAASVVLSAARAGATRRVIVCGGDTSSRVTALLGARSLSIAANPWSNVVLLRAHADDPAVDGLELLLKGGQVGDDDLFERVRDLAR</sequence>
<dbReference type="Gene3D" id="3.40.980.20">
    <property type="entry name" value="Four-carbon acid sugar kinase, nucleotide binding domain"/>
    <property type="match status" value="1"/>
</dbReference>
<reference evidence="9 10" key="1">
    <citation type="submission" date="2020-06" db="EMBL/GenBank/DDBJ databases">
        <authorList>
            <person name="Jo H."/>
        </authorList>
    </citation>
    <scope>NUCLEOTIDE SEQUENCE [LARGE SCALE GENOMIC DNA]</scope>
    <source>
        <strain evidence="9 10">I46</strain>
    </source>
</reference>
<accession>A0A7D5IPA2</accession>
<evidence type="ECO:0000256" key="6">
    <source>
        <dbReference type="ARBA" id="ARBA00023277"/>
    </source>
</evidence>
<evidence type="ECO:0000259" key="8">
    <source>
        <dbReference type="Pfam" id="PF17042"/>
    </source>
</evidence>
<organism evidence="9 10">
    <name type="scientific">Microbacterium oleivorans</name>
    <dbReference type="NCBI Taxonomy" id="273677"/>
    <lineage>
        <taxon>Bacteria</taxon>
        <taxon>Bacillati</taxon>
        <taxon>Actinomycetota</taxon>
        <taxon>Actinomycetes</taxon>
        <taxon>Micrococcales</taxon>
        <taxon>Microbacteriaceae</taxon>
        <taxon>Microbacterium</taxon>
    </lineage>
</organism>
<keyword evidence="6" id="KW-0119">Carbohydrate metabolism</keyword>
<keyword evidence="4 9" id="KW-0418">Kinase</keyword>
<feature type="domain" description="Four-carbon acid sugar kinase N-terminal" evidence="7">
    <location>
        <begin position="29"/>
        <end position="268"/>
    </location>
</feature>
<evidence type="ECO:0000256" key="5">
    <source>
        <dbReference type="ARBA" id="ARBA00022840"/>
    </source>
</evidence>
<dbReference type="Pfam" id="PF17042">
    <property type="entry name" value="NBD_C"/>
    <property type="match status" value="1"/>
</dbReference>
<dbReference type="AlphaFoldDB" id="A0A7D5IPA2"/>
<dbReference type="Gene3D" id="3.40.50.10840">
    <property type="entry name" value="Putative sugar-binding, N-terminal domain"/>
    <property type="match status" value="1"/>
</dbReference>
<evidence type="ECO:0000256" key="1">
    <source>
        <dbReference type="ARBA" id="ARBA00005715"/>
    </source>
</evidence>
<name>A0A7D5IPA2_9MICO</name>
<dbReference type="InterPro" id="IPR010737">
    <property type="entry name" value="4-carb_acid_sugar_kinase_N"/>
</dbReference>
<dbReference type="GO" id="GO:0016301">
    <property type="term" value="F:kinase activity"/>
    <property type="evidence" value="ECO:0007669"/>
    <property type="project" value="UniProtKB-KW"/>
</dbReference>
<dbReference type="GO" id="GO:0005524">
    <property type="term" value="F:ATP binding"/>
    <property type="evidence" value="ECO:0007669"/>
    <property type="project" value="UniProtKB-KW"/>
</dbReference>
<feature type="domain" description="Four-carbon acid sugar kinase nucleotide binding" evidence="8">
    <location>
        <begin position="293"/>
        <end position="446"/>
    </location>
</feature>
<evidence type="ECO:0000256" key="4">
    <source>
        <dbReference type="ARBA" id="ARBA00022777"/>
    </source>
</evidence>
<keyword evidence="3" id="KW-0547">Nucleotide-binding</keyword>
<keyword evidence="5" id="KW-0067">ATP-binding</keyword>